<accession>A0A918YSR8</accession>
<evidence type="ECO:0000313" key="1">
    <source>
        <dbReference type="EMBL" id="GHE14521.1"/>
    </source>
</evidence>
<organism evidence="1 2">
    <name type="scientific">Streptomyces alanosinicus</name>
    <dbReference type="NCBI Taxonomy" id="68171"/>
    <lineage>
        <taxon>Bacteria</taxon>
        <taxon>Bacillati</taxon>
        <taxon>Actinomycetota</taxon>
        <taxon>Actinomycetes</taxon>
        <taxon>Kitasatosporales</taxon>
        <taxon>Streptomycetaceae</taxon>
        <taxon>Streptomyces</taxon>
    </lineage>
</organism>
<protein>
    <submittedName>
        <fullName evidence="1">Uncharacterized protein</fullName>
    </submittedName>
</protein>
<keyword evidence="2" id="KW-1185">Reference proteome</keyword>
<reference evidence="1" key="2">
    <citation type="submission" date="2020-09" db="EMBL/GenBank/DDBJ databases">
        <authorList>
            <person name="Sun Q."/>
            <person name="Ohkuma M."/>
        </authorList>
    </citation>
    <scope>NUCLEOTIDE SEQUENCE</scope>
    <source>
        <strain evidence="1">JCM 4714</strain>
    </source>
</reference>
<evidence type="ECO:0000313" key="2">
    <source>
        <dbReference type="Proteomes" id="UP000655443"/>
    </source>
</evidence>
<dbReference type="EMBL" id="BMVG01000050">
    <property type="protein sequence ID" value="GHE14521.1"/>
    <property type="molecule type" value="Genomic_DNA"/>
</dbReference>
<proteinExistence type="predicted"/>
<comment type="caution">
    <text evidence="1">The sequence shown here is derived from an EMBL/GenBank/DDBJ whole genome shotgun (WGS) entry which is preliminary data.</text>
</comment>
<dbReference type="Proteomes" id="UP000655443">
    <property type="component" value="Unassembled WGS sequence"/>
</dbReference>
<dbReference type="AlphaFoldDB" id="A0A918YSR8"/>
<gene>
    <name evidence="1" type="ORF">GCM10010339_85530</name>
</gene>
<reference evidence="1" key="1">
    <citation type="journal article" date="2014" name="Int. J. Syst. Evol. Microbiol.">
        <title>Complete genome sequence of Corynebacterium casei LMG S-19264T (=DSM 44701T), isolated from a smear-ripened cheese.</title>
        <authorList>
            <consortium name="US DOE Joint Genome Institute (JGI-PGF)"/>
            <person name="Walter F."/>
            <person name="Albersmeier A."/>
            <person name="Kalinowski J."/>
            <person name="Ruckert C."/>
        </authorList>
    </citation>
    <scope>NUCLEOTIDE SEQUENCE</scope>
    <source>
        <strain evidence="1">JCM 4714</strain>
    </source>
</reference>
<sequence>MIHWFNAIGPACLNPQWAAWRPSLLKPGDEDFVIQAATTRTAEPD</sequence>
<name>A0A918YSR8_9ACTN</name>